<keyword evidence="5 7" id="KW-0472">Membrane</keyword>
<dbReference type="Pfam" id="PF00854">
    <property type="entry name" value="PTR2"/>
    <property type="match status" value="2"/>
</dbReference>
<dbReference type="InterPro" id="IPR018456">
    <property type="entry name" value="PTR2_symporter_CS"/>
</dbReference>
<dbReference type="OrthoDB" id="8904098at2759"/>
<dbReference type="AlphaFoldDB" id="A0A448YXS1"/>
<protein>
    <recommendedName>
        <fullName evidence="10">Major facilitator superfamily (MFS) profile domain-containing protein</fullName>
    </recommendedName>
</protein>
<comment type="subcellular location">
    <subcellularLocation>
        <location evidence="1 6">Membrane</location>
        <topology evidence="1 6">Multi-pass membrane protein</topology>
    </subcellularLocation>
</comment>
<dbReference type="GO" id="GO:0016020">
    <property type="term" value="C:membrane"/>
    <property type="evidence" value="ECO:0007669"/>
    <property type="project" value="UniProtKB-SubCell"/>
</dbReference>
<accession>A0A448YXS1</accession>
<evidence type="ECO:0000256" key="5">
    <source>
        <dbReference type="ARBA" id="ARBA00023136"/>
    </source>
</evidence>
<dbReference type="InterPro" id="IPR036259">
    <property type="entry name" value="MFS_trans_sf"/>
</dbReference>
<proteinExistence type="inferred from homology"/>
<dbReference type="InterPro" id="IPR000109">
    <property type="entry name" value="POT_fam"/>
</dbReference>
<evidence type="ECO:0000256" key="1">
    <source>
        <dbReference type="ARBA" id="ARBA00004141"/>
    </source>
</evidence>
<evidence type="ECO:0000256" key="6">
    <source>
        <dbReference type="RuleBase" id="RU003755"/>
    </source>
</evidence>
<feature type="transmembrane region" description="Helical" evidence="7">
    <location>
        <begin position="306"/>
        <end position="326"/>
    </location>
</feature>
<dbReference type="EMBL" id="CAACVS010000031">
    <property type="protein sequence ID" value="VEU34519.1"/>
    <property type="molecule type" value="Genomic_DNA"/>
</dbReference>
<evidence type="ECO:0000256" key="7">
    <source>
        <dbReference type="SAM" id="Phobius"/>
    </source>
</evidence>
<feature type="transmembrane region" description="Helical" evidence="7">
    <location>
        <begin position="64"/>
        <end position="90"/>
    </location>
</feature>
<evidence type="ECO:0000256" key="2">
    <source>
        <dbReference type="ARBA" id="ARBA00005982"/>
    </source>
</evidence>
<dbReference type="PROSITE" id="PS01023">
    <property type="entry name" value="PTR2_2"/>
    <property type="match status" value="1"/>
</dbReference>
<feature type="transmembrane region" description="Helical" evidence="7">
    <location>
        <begin position="173"/>
        <end position="193"/>
    </location>
</feature>
<name>A0A448YXS1_9STRA</name>
<feature type="transmembrane region" description="Helical" evidence="7">
    <location>
        <begin position="566"/>
        <end position="590"/>
    </location>
</feature>
<feature type="transmembrane region" description="Helical" evidence="7">
    <location>
        <begin position="532"/>
        <end position="554"/>
    </location>
</feature>
<dbReference type="Proteomes" id="UP000291116">
    <property type="component" value="Unassembled WGS sequence"/>
</dbReference>
<keyword evidence="9" id="KW-1185">Reference proteome</keyword>
<dbReference type="Gene3D" id="1.20.1250.20">
    <property type="entry name" value="MFS general substrate transporter like domains"/>
    <property type="match status" value="1"/>
</dbReference>
<feature type="transmembrane region" description="Helical" evidence="7">
    <location>
        <begin position="596"/>
        <end position="617"/>
    </location>
</feature>
<gene>
    <name evidence="8" type="ORF">PSNMU_V1.4_AUG-EV-PASAV3_0012290</name>
</gene>
<keyword evidence="4 7" id="KW-1133">Transmembrane helix</keyword>
<evidence type="ECO:0008006" key="10">
    <source>
        <dbReference type="Google" id="ProtNLM"/>
    </source>
</evidence>
<evidence type="ECO:0000256" key="3">
    <source>
        <dbReference type="ARBA" id="ARBA00022692"/>
    </source>
</evidence>
<dbReference type="GO" id="GO:0022857">
    <property type="term" value="F:transmembrane transporter activity"/>
    <property type="evidence" value="ECO:0007669"/>
    <property type="project" value="InterPro"/>
</dbReference>
<keyword evidence="3 6" id="KW-0812">Transmembrane</keyword>
<dbReference type="SUPFAM" id="SSF103473">
    <property type="entry name" value="MFS general substrate transporter"/>
    <property type="match status" value="2"/>
</dbReference>
<organism evidence="8 9">
    <name type="scientific">Pseudo-nitzschia multistriata</name>
    <dbReference type="NCBI Taxonomy" id="183589"/>
    <lineage>
        <taxon>Eukaryota</taxon>
        <taxon>Sar</taxon>
        <taxon>Stramenopiles</taxon>
        <taxon>Ochrophyta</taxon>
        <taxon>Bacillariophyta</taxon>
        <taxon>Bacillariophyceae</taxon>
        <taxon>Bacillariophycidae</taxon>
        <taxon>Bacillariales</taxon>
        <taxon>Bacillariaceae</taxon>
        <taxon>Pseudo-nitzschia</taxon>
    </lineage>
</organism>
<feature type="transmembrane region" description="Helical" evidence="7">
    <location>
        <begin position="102"/>
        <end position="121"/>
    </location>
</feature>
<dbReference type="PANTHER" id="PTHR11654">
    <property type="entry name" value="OLIGOPEPTIDE TRANSPORTER-RELATED"/>
    <property type="match status" value="1"/>
</dbReference>
<evidence type="ECO:0000313" key="9">
    <source>
        <dbReference type="Proteomes" id="UP000291116"/>
    </source>
</evidence>
<evidence type="ECO:0000256" key="4">
    <source>
        <dbReference type="ARBA" id="ARBA00022989"/>
    </source>
</evidence>
<keyword evidence="6" id="KW-0813">Transport</keyword>
<comment type="similarity">
    <text evidence="2 6">Belongs to the major facilitator superfamily. Proton-dependent oligopeptide transporter (POT/PTR) (TC 2.A.17) family.</text>
</comment>
<feature type="transmembrane region" description="Helical" evidence="7">
    <location>
        <begin position="465"/>
        <end position="483"/>
    </location>
</feature>
<reference evidence="8 9" key="1">
    <citation type="submission" date="2019-01" db="EMBL/GenBank/DDBJ databases">
        <authorList>
            <person name="Ferrante I. M."/>
        </authorList>
    </citation>
    <scope>NUCLEOTIDE SEQUENCE [LARGE SCALE GENOMIC DNA]</scope>
    <source>
        <strain evidence="8 9">B856</strain>
    </source>
</reference>
<sequence length="654" mass="72859">MTKINCDVLHEGKENSGLCYEYKECNHIDNIRESYHLDHNEQEWEGEKHDQQRKQHQSIFRNKVILSILVTETAERIAYFGFRAVLVLYFNQGLEYSESTSFSLFASVTGLAYLSPLLGALLADNHWGRYNTIWRFGAVYSIGLSLVALGAYQLDFPFSSMESDSAVSESNLLVARSLSFTGLILVCLGTGGIKPCVSAFGADQVVLGSDHLPTHESEKETASSSVVIYSHVEKENRSELSSDDGNAFEETTPTAKTGLAMSADHCPVEQEDESVREFFNSFYFCINVGALLSFAIIPMIRASYGFSAAFFIPTVFMIGALGIFLSQRKAYKHRRRGPSEASLFQTLYVCSAIVCTKLCRKNRQYSCPAADSIGGQEPVSSAINASSCLEVGGPGGIVRTEGQSVEKLGSHSDQVLRDAEQVLHLMPLMLFFPVFWMLYDQQGSVWTLQATHLDRHGLEPEQSGFLNPLLIMIFIPLFDRVLYPWLEAKDFNIQPLRRMEYGMFLTAVAFFASTVLEYSIQNSPPNSISLAWQIPQITILTVAEILLNVTGLEFAYSQAPDSMQALILAVFLFMTAIGDGFGSVLFATVFRELRSTVTMITCALCMLVNLALFSRVARRWKPSQAIRQDHSHREKNIDEEGVELNVLRNEGGIS</sequence>
<feature type="transmembrane region" description="Helical" evidence="7">
    <location>
        <begin position="133"/>
        <end position="153"/>
    </location>
</feature>
<feature type="transmembrane region" description="Helical" evidence="7">
    <location>
        <begin position="282"/>
        <end position="300"/>
    </location>
</feature>
<dbReference type="GO" id="GO:0006857">
    <property type="term" value="P:oligopeptide transport"/>
    <property type="evidence" value="ECO:0007669"/>
    <property type="project" value="InterPro"/>
</dbReference>
<evidence type="ECO:0000313" key="8">
    <source>
        <dbReference type="EMBL" id="VEU34519.1"/>
    </source>
</evidence>
<feature type="transmembrane region" description="Helical" evidence="7">
    <location>
        <begin position="503"/>
        <end position="520"/>
    </location>
</feature>
<feature type="transmembrane region" description="Helical" evidence="7">
    <location>
        <begin position="422"/>
        <end position="439"/>
    </location>
</feature>